<evidence type="ECO:0000259" key="7">
    <source>
        <dbReference type="PROSITE" id="PS50156"/>
    </source>
</evidence>
<organism evidence="8 9">
    <name type="scientific">Paenibacillus glacialis</name>
    <dbReference type="NCBI Taxonomy" id="494026"/>
    <lineage>
        <taxon>Bacteria</taxon>
        <taxon>Bacillati</taxon>
        <taxon>Bacillota</taxon>
        <taxon>Bacilli</taxon>
        <taxon>Bacillales</taxon>
        <taxon>Paenibacillaceae</taxon>
        <taxon>Paenibacillus</taxon>
    </lineage>
</organism>
<dbReference type="Gene3D" id="1.20.1640.10">
    <property type="entry name" value="Multidrug efflux transporter AcrB transmembrane domain"/>
    <property type="match status" value="2"/>
</dbReference>
<evidence type="ECO:0000256" key="1">
    <source>
        <dbReference type="ARBA" id="ARBA00004651"/>
    </source>
</evidence>
<dbReference type="OrthoDB" id="7051771at2"/>
<feature type="transmembrane region" description="Helical" evidence="6">
    <location>
        <begin position="225"/>
        <end position="246"/>
    </location>
</feature>
<evidence type="ECO:0000313" key="9">
    <source>
        <dbReference type="Proteomes" id="UP000076967"/>
    </source>
</evidence>
<evidence type="ECO:0000256" key="5">
    <source>
        <dbReference type="ARBA" id="ARBA00023136"/>
    </source>
</evidence>
<keyword evidence="3 6" id="KW-0812">Transmembrane</keyword>
<dbReference type="PROSITE" id="PS50156">
    <property type="entry name" value="SSD"/>
    <property type="match status" value="1"/>
</dbReference>
<dbReference type="RefSeq" id="WP_084411184.1">
    <property type="nucleotide sequence ID" value="NZ_LVJH01000029.1"/>
</dbReference>
<sequence>MGYRMLAKLSFRFPTWIIVLWTAFFVIFGTNATKLPEVLKDHGLVSVGSFTTVQQILSSDFGIPEDPIMLVFEKESAVTIPQFQRYIENVLTRMQSIEGLSSQVSPFDREGMLQGNVAYALLGFRQQAYQIGPVLEQIRQQLPTSSHITVGVTGKSVIQYDVNQASREGLKTAELIGLPIAFVTLLFAFRGVVFALLPLIIGMIGVTGTLGIMTLVGTMIELSNFVLSVIPMVGLALSIDFSLMIISRFQEEFPNRSVEQSVITSMRTAGRAVIYSAACVLLGLLAIQFIHLPIFTTVALGAMVVLIVSLLLNLTLLPALLSILGPFIVTKRQEPKKILTPGFWDRWSLTIMRKPIVSILVAIIVLLSCLFPLRHMMISIPDATSLPKGYESRTAAEVYKDHFTSTSSSEVVVILEGQNSTFVTEDWIKAYQWVKRFKQDPGVVQIESVFDHLPFLPEEQLLRMLQNPIFMTKVEPASQSILWDNKMLIRLTIQGTPGSKIASDWLRNIEVEGAAAELPLIVGGEAKYQQEIFDEISSHLVSILLFIGITNFIVLCIAFRSILIPLKAIVMNLLSLGASFGILVFIFEKGRLGLEPNPIAVMIPIFVFGLVFGISMDYGVFLLSRMSEVYERTGDHVVAVTSGLSSTGRIITSAAAIMIAVTLPFAFADVVGVKQLGIGIAAAIFIDATIIRLILVPSLMALLGRLNWWMPFQRKHKPYK</sequence>
<dbReference type="SUPFAM" id="SSF82866">
    <property type="entry name" value="Multidrug efflux transporter AcrB transmembrane domain"/>
    <property type="match status" value="2"/>
</dbReference>
<protein>
    <submittedName>
        <fullName evidence="8">MMPL family protein</fullName>
    </submittedName>
</protein>
<dbReference type="Proteomes" id="UP000076967">
    <property type="component" value="Unassembled WGS sequence"/>
</dbReference>
<keyword evidence="4 6" id="KW-1133">Transmembrane helix</keyword>
<feature type="transmembrane region" description="Helical" evidence="6">
    <location>
        <begin position="540"/>
        <end position="562"/>
    </location>
</feature>
<keyword evidence="2" id="KW-1003">Cell membrane</keyword>
<feature type="transmembrane region" description="Helical" evidence="6">
    <location>
        <begin position="680"/>
        <end position="704"/>
    </location>
</feature>
<dbReference type="InterPro" id="IPR000731">
    <property type="entry name" value="SSD"/>
</dbReference>
<dbReference type="STRING" id="494026.PGLA_17100"/>
<keyword evidence="5 6" id="KW-0472">Membrane</keyword>
<dbReference type="GO" id="GO:0005886">
    <property type="term" value="C:plasma membrane"/>
    <property type="evidence" value="ECO:0007669"/>
    <property type="project" value="UniProtKB-SubCell"/>
</dbReference>
<comment type="caution">
    <text evidence="8">The sequence shown here is derived from an EMBL/GenBank/DDBJ whole genome shotgun (WGS) entry which is preliminary data.</text>
</comment>
<evidence type="ECO:0000313" key="8">
    <source>
        <dbReference type="EMBL" id="OAB41511.1"/>
    </source>
</evidence>
<dbReference type="InterPro" id="IPR050545">
    <property type="entry name" value="Mycobact_MmpL"/>
</dbReference>
<feature type="transmembrane region" description="Helical" evidence="6">
    <location>
        <begin position="599"/>
        <end position="623"/>
    </location>
</feature>
<accession>A0A168K3Z5</accession>
<evidence type="ECO:0000256" key="3">
    <source>
        <dbReference type="ARBA" id="ARBA00022692"/>
    </source>
</evidence>
<name>A0A168K3Z5_9BACL</name>
<feature type="transmembrane region" description="Helical" evidence="6">
    <location>
        <begin position="569"/>
        <end position="587"/>
    </location>
</feature>
<feature type="transmembrane region" description="Helical" evidence="6">
    <location>
        <begin position="272"/>
        <end position="294"/>
    </location>
</feature>
<dbReference type="EMBL" id="LVJH01000029">
    <property type="protein sequence ID" value="OAB41511.1"/>
    <property type="molecule type" value="Genomic_DNA"/>
</dbReference>
<reference evidence="8 9" key="1">
    <citation type="submission" date="2016-03" db="EMBL/GenBank/DDBJ databases">
        <title>Draft genome sequence of Paenibacillus glacialis DSM 22343.</title>
        <authorList>
            <person name="Shin S.-K."/>
            <person name="Yi H."/>
        </authorList>
    </citation>
    <scope>NUCLEOTIDE SEQUENCE [LARGE SCALE GENOMIC DNA]</scope>
    <source>
        <strain evidence="8 9">DSM 22343</strain>
    </source>
</reference>
<dbReference type="AlphaFoldDB" id="A0A168K3Z5"/>
<keyword evidence="9" id="KW-1185">Reference proteome</keyword>
<feature type="transmembrane region" description="Helical" evidence="6">
    <location>
        <begin position="196"/>
        <end position="219"/>
    </location>
</feature>
<feature type="transmembrane region" description="Helical" evidence="6">
    <location>
        <begin position="650"/>
        <end position="668"/>
    </location>
</feature>
<gene>
    <name evidence="8" type="ORF">PGLA_17100</name>
</gene>
<proteinExistence type="predicted"/>
<dbReference type="Pfam" id="PF03176">
    <property type="entry name" value="MMPL"/>
    <property type="match status" value="2"/>
</dbReference>
<evidence type="ECO:0000256" key="2">
    <source>
        <dbReference type="ARBA" id="ARBA00022475"/>
    </source>
</evidence>
<dbReference type="PANTHER" id="PTHR33406:SF13">
    <property type="entry name" value="MEMBRANE PROTEIN YDFJ"/>
    <property type="match status" value="1"/>
</dbReference>
<feature type="transmembrane region" description="Helical" evidence="6">
    <location>
        <begin position="300"/>
        <end position="329"/>
    </location>
</feature>
<evidence type="ECO:0000256" key="4">
    <source>
        <dbReference type="ARBA" id="ARBA00022989"/>
    </source>
</evidence>
<dbReference type="InterPro" id="IPR004869">
    <property type="entry name" value="MMPL_dom"/>
</dbReference>
<comment type="subcellular location">
    <subcellularLocation>
        <location evidence="1">Cell membrane</location>
        <topology evidence="1">Multi-pass membrane protein</topology>
    </subcellularLocation>
</comment>
<dbReference type="PANTHER" id="PTHR33406">
    <property type="entry name" value="MEMBRANE PROTEIN MJ1562-RELATED"/>
    <property type="match status" value="1"/>
</dbReference>
<evidence type="ECO:0000256" key="6">
    <source>
        <dbReference type="SAM" id="Phobius"/>
    </source>
</evidence>
<feature type="domain" description="SSD" evidence="7">
    <location>
        <begin position="194"/>
        <end position="323"/>
    </location>
</feature>
<feature type="transmembrane region" description="Helical" evidence="6">
    <location>
        <begin position="356"/>
        <end position="373"/>
    </location>
</feature>